<proteinExistence type="predicted"/>
<dbReference type="GO" id="GO:0016491">
    <property type="term" value="F:oxidoreductase activity"/>
    <property type="evidence" value="ECO:0007669"/>
    <property type="project" value="UniProtKB-KW"/>
</dbReference>
<keyword evidence="1" id="KW-0560">Oxidoreductase</keyword>
<accession>A0AAC9HRA3</accession>
<gene>
    <name evidence="4" type="ORF">TL08_14760</name>
</gene>
<evidence type="ECO:0000259" key="3">
    <source>
        <dbReference type="Pfam" id="PF07992"/>
    </source>
</evidence>
<dbReference type="InterPro" id="IPR041854">
    <property type="entry name" value="BFD-like_2Fe2S-bd_dom_sf"/>
</dbReference>
<dbReference type="InterPro" id="IPR007419">
    <property type="entry name" value="BFD-like_2Fe2S-bd_dom"/>
</dbReference>
<evidence type="ECO:0000313" key="4">
    <source>
        <dbReference type="EMBL" id="AOS63761.1"/>
    </source>
</evidence>
<dbReference type="Proteomes" id="UP000095210">
    <property type="component" value="Chromosome"/>
</dbReference>
<dbReference type="AlphaFoldDB" id="A0AAC9HRA3"/>
<dbReference type="Gene3D" id="3.50.50.60">
    <property type="entry name" value="FAD/NAD(P)-binding domain"/>
    <property type="match status" value="2"/>
</dbReference>
<evidence type="ECO:0000313" key="5">
    <source>
        <dbReference type="Proteomes" id="UP000095210"/>
    </source>
</evidence>
<keyword evidence="5" id="KW-1185">Reference proteome</keyword>
<dbReference type="InterPro" id="IPR023753">
    <property type="entry name" value="FAD/NAD-binding_dom"/>
</dbReference>
<feature type="domain" description="FAD/NAD(P)-binding" evidence="3">
    <location>
        <begin position="2"/>
        <end position="328"/>
    </location>
</feature>
<sequence length="474" mass="49742">MTVVIVGAGPAGLAAARAARTAGASVVLLDAAELGGQYWRHLPAERRAREQRRLHHGWSRFLALRAALTADPGCEIVTGAQIWAIDRTEDRLRVHVLIGAADGRARTPRTLLPDALVLATGAHDRTLPFPGWDLPGVYSAGAAQALAKGERIAVGKRVLVAGAGPFLLPVAASLAHTDASVVGVHEAARLPVLAKNWTARPWELFAALGKGAELGGYVLGQVRNRIPYITGSGVIAAHGDERVEAVTVAELDTSWAPLPGTERRIEVDAVCVSHGFTPRIELAIAAGCRIGPDRFVVTDVDGRTSVDGVFAAGEITGIGGAQAAETEGALAGLAAAGAVDDRRTAKLRRSRASAVRFAARIEQAHGIRKGWTAWLDRDTLLCRCEEVTHGEFVDTIAATRSRGLRSTKLTSRAGLGICQARMCGRNVEDILGQNVPDGVITDTSTDHRPIAAPISLAELAALPAAPTAQEGHIS</sequence>
<dbReference type="EMBL" id="CP014859">
    <property type="protein sequence ID" value="AOS63761.1"/>
    <property type="molecule type" value="Genomic_DNA"/>
</dbReference>
<organism evidence="4 5">
    <name type="scientific">Actinoalloteichus hymeniacidonis</name>
    <dbReference type="NCBI Taxonomy" id="340345"/>
    <lineage>
        <taxon>Bacteria</taxon>
        <taxon>Bacillati</taxon>
        <taxon>Actinomycetota</taxon>
        <taxon>Actinomycetes</taxon>
        <taxon>Pseudonocardiales</taxon>
        <taxon>Pseudonocardiaceae</taxon>
        <taxon>Actinoalloteichus</taxon>
    </lineage>
</organism>
<evidence type="ECO:0000259" key="2">
    <source>
        <dbReference type="Pfam" id="PF04324"/>
    </source>
</evidence>
<dbReference type="RefSeq" id="WP_069849657.1">
    <property type="nucleotide sequence ID" value="NZ_CP014859.1"/>
</dbReference>
<dbReference type="PANTHER" id="PTHR42949">
    <property type="entry name" value="ANAEROBIC GLYCEROL-3-PHOSPHATE DEHYDROGENASE SUBUNIT B"/>
    <property type="match status" value="1"/>
</dbReference>
<evidence type="ECO:0000256" key="1">
    <source>
        <dbReference type="ARBA" id="ARBA00023002"/>
    </source>
</evidence>
<reference evidence="5" key="1">
    <citation type="submission" date="2016-03" db="EMBL/GenBank/DDBJ databases">
        <title>Complete genome sequence of the type strain Actinoalloteichus hymeniacidonis DSM 45092.</title>
        <authorList>
            <person name="Schaffert L."/>
            <person name="Albersmeier A."/>
            <person name="Winkler A."/>
            <person name="Kalinowski J."/>
            <person name="Zotchev S."/>
            <person name="Ruckert C."/>
        </authorList>
    </citation>
    <scope>NUCLEOTIDE SEQUENCE [LARGE SCALE GENOMIC DNA]</scope>
    <source>
        <strain evidence="5">HPA177(T) (DSM 45092(T))</strain>
    </source>
</reference>
<dbReference type="InterPro" id="IPR051691">
    <property type="entry name" value="Metab_Enz_Cyan_OpOx_G3PDH"/>
</dbReference>
<dbReference type="Gene3D" id="1.10.10.1100">
    <property type="entry name" value="BFD-like [2Fe-2S]-binding domain"/>
    <property type="match status" value="1"/>
</dbReference>
<dbReference type="Pfam" id="PF07992">
    <property type="entry name" value="Pyr_redox_2"/>
    <property type="match status" value="1"/>
</dbReference>
<dbReference type="PANTHER" id="PTHR42949:SF3">
    <property type="entry name" value="ANAEROBIC GLYCEROL-3-PHOSPHATE DEHYDROGENASE SUBUNIT B"/>
    <property type="match status" value="1"/>
</dbReference>
<protein>
    <submittedName>
        <fullName evidence="4">Thioredoxin reductase</fullName>
    </submittedName>
</protein>
<dbReference type="PIRSF" id="PIRSF037495">
    <property type="entry name" value="Opine_OX_OoxA/HcnB"/>
    <property type="match status" value="1"/>
</dbReference>
<dbReference type="SUPFAM" id="SSF51905">
    <property type="entry name" value="FAD/NAD(P)-binding domain"/>
    <property type="match status" value="1"/>
</dbReference>
<dbReference type="InterPro" id="IPR017224">
    <property type="entry name" value="Opine_Oxase_asu/HCN_bsu"/>
</dbReference>
<dbReference type="Pfam" id="PF04324">
    <property type="entry name" value="Fer2_BFD"/>
    <property type="match status" value="1"/>
</dbReference>
<name>A0AAC9HRA3_9PSEU</name>
<dbReference type="KEGG" id="ahm:TL08_14760"/>
<feature type="domain" description="BFD-like [2Fe-2S]-binding" evidence="2">
    <location>
        <begin position="381"/>
        <end position="432"/>
    </location>
</feature>
<dbReference type="InterPro" id="IPR036188">
    <property type="entry name" value="FAD/NAD-bd_sf"/>
</dbReference>
<dbReference type="PRINTS" id="PR00368">
    <property type="entry name" value="FADPNR"/>
</dbReference>
<dbReference type="PRINTS" id="PR00469">
    <property type="entry name" value="PNDRDTASEII"/>
</dbReference>